<evidence type="ECO:0000313" key="5">
    <source>
        <dbReference type="Proteomes" id="UP001367508"/>
    </source>
</evidence>
<evidence type="ECO:0000256" key="1">
    <source>
        <dbReference type="ARBA" id="ARBA00022598"/>
    </source>
</evidence>
<dbReference type="Proteomes" id="UP001367508">
    <property type="component" value="Unassembled WGS sequence"/>
</dbReference>
<dbReference type="GO" id="GO:0016405">
    <property type="term" value="F:CoA-ligase activity"/>
    <property type="evidence" value="ECO:0007669"/>
    <property type="project" value="TreeGrafter"/>
</dbReference>
<feature type="transmembrane region" description="Helical" evidence="2">
    <location>
        <begin position="177"/>
        <end position="198"/>
    </location>
</feature>
<dbReference type="InterPro" id="IPR042099">
    <property type="entry name" value="ANL_N_sf"/>
</dbReference>
<dbReference type="InterPro" id="IPR000873">
    <property type="entry name" value="AMP-dep_synth/lig_dom"/>
</dbReference>
<evidence type="ECO:0000313" key="4">
    <source>
        <dbReference type="EMBL" id="KAK7306314.1"/>
    </source>
</evidence>
<dbReference type="PANTHER" id="PTHR24096:SF412">
    <property type="entry name" value="4-COUMARATE:COA LIGASE-LIKE PROTEIN"/>
    <property type="match status" value="1"/>
</dbReference>
<dbReference type="SUPFAM" id="SSF56801">
    <property type="entry name" value="Acetyl-CoA synthetase-like"/>
    <property type="match status" value="1"/>
</dbReference>
<gene>
    <name evidence="4" type="ORF">VNO77_44243</name>
</gene>
<dbReference type="Gene3D" id="3.40.50.12780">
    <property type="entry name" value="N-terminal domain of ligase-like"/>
    <property type="match status" value="1"/>
</dbReference>
<keyword evidence="1" id="KW-0436">Ligase</keyword>
<keyword evidence="2" id="KW-0472">Membrane</keyword>
<accession>A0AAN9JXU8</accession>
<evidence type="ECO:0000256" key="2">
    <source>
        <dbReference type="SAM" id="Phobius"/>
    </source>
</evidence>
<sequence length="228" mass="25529">MLSGVGKILEEKKKRKEAKIKRKLLRDTFRFPLKVPEDSGEEEDPKISHPLERIYQNSDHPIVVRSHTSTTKLGTEARQFTQVMDANTISESCSVDNSEAQNARWKQRVRNLSLVAHLFNGVSSYSSKLALVDANSSETVSYAQLKSLILKLSHALLKISIRKNNVVLFLSPNDICYIIYFLAVISIGAILSTVNPAYTNVEIAKQITNCDPKLVGDYRHDQGRGSLS</sequence>
<dbReference type="Pfam" id="PF00501">
    <property type="entry name" value="AMP-binding"/>
    <property type="match status" value="1"/>
</dbReference>
<protein>
    <recommendedName>
        <fullName evidence="3">AMP-dependent synthetase/ligase domain-containing protein</fullName>
    </recommendedName>
</protein>
<feature type="domain" description="AMP-dependent synthetase/ligase" evidence="3">
    <location>
        <begin position="123"/>
        <end position="215"/>
    </location>
</feature>
<dbReference type="PANTHER" id="PTHR24096">
    <property type="entry name" value="LONG-CHAIN-FATTY-ACID--COA LIGASE"/>
    <property type="match status" value="1"/>
</dbReference>
<keyword evidence="2" id="KW-0812">Transmembrane</keyword>
<evidence type="ECO:0000259" key="3">
    <source>
        <dbReference type="Pfam" id="PF00501"/>
    </source>
</evidence>
<dbReference type="AlphaFoldDB" id="A0AAN9JXU8"/>
<organism evidence="4 5">
    <name type="scientific">Canavalia gladiata</name>
    <name type="common">Sword bean</name>
    <name type="synonym">Dolichos gladiatus</name>
    <dbReference type="NCBI Taxonomy" id="3824"/>
    <lineage>
        <taxon>Eukaryota</taxon>
        <taxon>Viridiplantae</taxon>
        <taxon>Streptophyta</taxon>
        <taxon>Embryophyta</taxon>
        <taxon>Tracheophyta</taxon>
        <taxon>Spermatophyta</taxon>
        <taxon>Magnoliopsida</taxon>
        <taxon>eudicotyledons</taxon>
        <taxon>Gunneridae</taxon>
        <taxon>Pentapetalae</taxon>
        <taxon>rosids</taxon>
        <taxon>fabids</taxon>
        <taxon>Fabales</taxon>
        <taxon>Fabaceae</taxon>
        <taxon>Papilionoideae</taxon>
        <taxon>50 kb inversion clade</taxon>
        <taxon>NPAAA clade</taxon>
        <taxon>indigoferoid/millettioid clade</taxon>
        <taxon>Phaseoleae</taxon>
        <taxon>Canavalia</taxon>
    </lineage>
</organism>
<reference evidence="4 5" key="1">
    <citation type="submission" date="2024-01" db="EMBL/GenBank/DDBJ databases">
        <title>The genomes of 5 underutilized Papilionoideae crops provide insights into root nodulation and disease resistanc.</title>
        <authorList>
            <person name="Jiang F."/>
        </authorList>
    </citation>
    <scope>NUCLEOTIDE SEQUENCE [LARGE SCALE GENOMIC DNA]</scope>
    <source>
        <strain evidence="4">LVBAO_FW01</strain>
        <tissue evidence="4">Leaves</tissue>
    </source>
</reference>
<name>A0AAN9JXU8_CANGL</name>
<keyword evidence="5" id="KW-1185">Reference proteome</keyword>
<proteinExistence type="predicted"/>
<dbReference type="EMBL" id="JAYMYQ010000011">
    <property type="protein sequence ID" value="KAK7306314.1"/>
    <property type="molecule type" value="Genomic_DNA"/>
</dbReference>
<comment type="caution">
    <text evidence="4">The sequence shown here is derived from an EMBL/GenBank/DDBJ whole genome shotgun (WGS) entry which is preliminary data.</text>
</comment>
<keyword evidence="2" id="KW-1133">Transmembrane helix</keyword>